<dbReference type="EMBL" id="JAPFFF010000003">
    <property type="protein sequence ID" value="KAK8893816.1"/>
    <property type="molecule type" value="Genomic_DNA"/>
</dbReference>
<evidence type="ECO:0000313" key="1">
    <source>
        <dbReference type="EMBL" id="KAK8893816.1"/>
    </source>
</evidence>
<proteinExistence type="predicted"/>
<reference evidence="1 2" key="1">
    <citation type="submission" date="2024-04" db="EMBL/GenBank/DDBJ databases">
        <title>Tritrichomonas musculus Genome.</title>
        <authorList>
            <person name="Alves-Ferreira E."/>
            <person name="Grigg M."/>
            <person name="Lorenzi H."/>
            <person name="Galac M."/>
        </authorList>
    </citation>
    <scope>NUCLEOTIDE SEQUENCE [LARGE SCALE GENOMIC DNA]</scope>
    <source>
        <strain evidence="1 2">EAF2021</strain>
    </source>
</reference>
<organism evidence="1 2">
    <name type="scientific">Tritrichomonas musculus</name>
    <dbReference type="NCBI Taxonomy" id="1915356"/>
    <lineage>
        <taxon>Eukaryota</taxon>
        <taxon>Metamonada</taxon>
        <taxon>Parabasalia</taxon>
        <taxon>Tritrichomonadida</taxon>
        <taxon>Tritrichomonadidae</taxon>
        <taxon>Tritrichomonas</taxon>
    </lineage>
</organism>
<sequence>MEINDFLQILDSISKCTNNNDENNQNKYGEIIISLRNGNTVLFYDLVFKVFNLPNVSSSRIIICLLSIKDMLTPTDDFPLSKINQNWYSDFMNEIRIQLKKYIFRYIHIEEDVIRNISSLIYALIFAIEDPNDTYWSNSISFLVNEFLNDDVPGYSKYGIMTFFHETMILPIFSDKLEKLDFIRLQFQRFLSKLIINLMNPESNSKIIFDFSILSILDLIMHIPIIFNEELTKSLLNSYSSALPKTDIAHYQNLFEILLEIIKYHYNDAPVYLPTIFDYSVKGIICPNDDIVCASIEFWIEFCKYEKKSGNKSRGYTKTAMEQLTMLLLKVISQNKMQTGIPSIKLIRQFTILYNEDMLKIALPKIRNYIYNDNDIIGVFVSLALINGICSKRSKSYSILYQYSNRICNLIKIGIENENETSSPIPYAAIWALSRSIVVCESVANEKEIVKFVLYLLQDPNLNKNLIFSVFQLAISLFKSIDTGKLYKYLDKFFETLFGSIDDPAKIINIDCLDANFGALTALIKNSPPQSKKLINQFPKVIEKFENWMNFLQTDENYIELRLIGILGVIDCFINNLTYEFKELCPNLIELLINCVKMHKDIVYENILMILSSLCINLGKDFNENSPFVNDFIKYGFKAQSPSIINRSIILCSDFMIYVNNENTELIIQMFDLVNNLPFYHKQIVVPTFIKSFGQMLYQIKYVNGDHKNDFIWPREILDQFYSIVDQQLNNPCLSPKNPRLDNYYNARIYEACFIAYAPYFKNEQGSDENLQKAVFFIRTYILNCQRTKSYDSDTAYALCNLIRELIDKYKNKITVKFGKWTMLILIDDERVLQEMDKSHRKFIDETIEKIKNEK</sequence>
<dbReference type="SUPFAM" id="SSF48371">
    <property type="entry name" value="ARM repeat"/>
    <property type="match status" value="1"/>
</dbReference>
<protein>
    <submittedName>
        <fullName evidence="1">Uncharacterized protein</fullName>
    </submittedName>
</protein>
<dbReference type="InterPro" id="IPR016024">
    <property type="entry name" value="ARM-type_fold"/>
</dbReference>
<keyword evidence="2" id="KW-1185">Reference proteome</keyword>
<dbReference type="Gene3D" id="1.25.10.10">
    <property type="entry name" value="Leucine-rich Repeat Variant"/>
    <property type="match status" value="1"/>
</dbReference>
<accession>A0ABR2KS17</accession>
<comment type="caution">
    <text evidence="1">The sequence shown here is derived from an EMBL/GenBank/DDBJ whole genome shotgun (WGS) entry which is preliminary data.</text>
</comment>
<gene>
    <name evidence="1" type="ORF">M9Y10_022245</name>
</gene>
<dbReference type="InterPro" id="IPR011989">
    <property type="entry name" value="ARM-like"/>
</dbReference>
<evidence type="ECO:0000313" key="2">
    <source>
        <dbReference type="Proteomes" id="UP001470230"/>
    </source>
</evidence>
<name>A0ABR2KS17_9EUKA</name>
<dbReference type="Proteomes" id="UP001470230">
    <property type="component" value="Unassembled WGS sequence"/>
</dbReference>